<name>A0AC35GHN1_9BILA</name>
<evidence type="ECO:0000313" key="2">
    <source>
        <dbReference type="WBParaSite" id="PS1159_v2.g5113.t1"/>
    </source>
</evidence>
<accession>A0AC35GHN1</accession>
<dbReference type="Proteomes" id="UP000887580">
    <property type="component" value="Unplaced"/>
</dbReference>
<organism evidence="1 2">
    <name type="scientific">Panagrolaimus sp. PS1159</name>
    <dbReference type="NCBI Taxonomy" id="55785"/>
    <lineage>
        <taxon>Eukaryota</taxon>
        <taxon>Metazoa</taxon>
        <taxon>Ecdysozoa</taxon>
        <taxon>Nematoda</taxon>
        <taxon>Chromadorea</taxon>
        <taxon>Rhabditida</taxon>
        <taxon>Tylenchina</taxon>
        <taxon>Panagrolaimomorpha</taxon>
        <taxon>Panagrolaimoidea</taxon>
        <taxon>Panagrolaimidae</taxon>
        <taxon>Panagrolaimus</taxon>
    </lineage>
</organism>
<protein>
    <submittedName>
        <fullName evidence="2">B30.2/SPRY domain-containing protein</fullName>
    </submittedName>
</protein>
<dbReference type="WBParaSite" id="PS1159_v2.g5113.t1">
    <property type="protein sequence ID" value="PS1159_v2.g5113.t1"/>
    <property type="gene ID" value="PS1159_v2.g5113"/>
</dbReference>
<reference evidence="2" key="1">
    <citation type="submission" date="2022-11" db="UniProtKB">
        <authorList>
            <consortium name="WormBaseParasite"/>
        </authorList>
    </citation>
    <scope>IDENTIFICATION</scope>
</reference>
<proteinExistence type="predicted"/>
<sequence length="598" mass="68257">MVYRRNGSESRKRKEPSEVPTPTTVCYCEGKRQLGTLEVHCSVCRRWFHQPCLRDLKEFFGLPFMVCYVFRCQDCANDNKESWTPKQTNFAHMTVMALSNMTYNYFASQDEYKNDVFQACKDNIKYFHLDKEIVPFFEENWESLTNMPRRVKNSWHQTLHKTLAKETELFAVNPENESEYSLNERNLMDIGPLLESIRKLGRRPPASQPIPIADSDKDDSESGPKTRGAAKRRVVESSSRNSSMTPTKASTPASTVVETKSDKPMGLLKKGTLDANAVVEGSDGSINFPFNREGMQYFYAEKDPHVKEKDLFDKVDSESAEHIPPHIYRWQIPKEVVLSNNDRGHQMKMHDDRLTVTGEAGYCVARATHSVMYGKWYFEVEILEQPNGSHSRIGWGQAYAHLQACLGYSKFSYSWRSLKGTKFHDAFGRTYCKEGYGKGDVLGCLIELPEREEFENPAQACRLPPTKKNTALLNFKGHIFFEEKEEIEEALKDLRPVSGSKITFFKNGKNCGVAFEDLYEGAYYPSVSIYLDASLKCNFGPTFKYPPPFSGIRPMSDRAQEMAVELALADILFLTDKSDELEKETKTRLSNLGINSDA</sequence>
<evidence type="ECO:0000313" key="1">
    <source>
        <dbReference type="Proteomes" id="UP000887580"/>
    </source>
</evidence>